<dbReference type="Gene3D" id="3.40.50.12780">
    <property type="entry name" value="N-terminal domain of ligase-like"/>
    <property type="match status" value="1"/>
</dbReference>
<dbReference type="InterPro" id="IPR036736">
    <property type="entry name" value="ACP-like_sf"/>
</dbReference>
<evidence type="ECO:0000313" key="6">
    <source>
        <dbReference type="Proteomes" id="UP000027361"/>
    </source>
</evidence>
<dbReference type="STRING" id="1037660.A0A066VFX2"/>
<dbReference type="PROSITE" id="PS00455">
    <property type="entry name" value="AMP_BINDING"/>
    <property type="match status" value="1"/>
</dbReference>
<dbReference type="Pfam" id="PF00501">
    <property type="entry name" value="AMP-binding"/>
    <property type="match status" value="1"/>
</dbReference>
<sequence length="627" mass="68930">MHKSSSENPSLSPPLLLPLHRHVERIARAWPHKAAIQTYDGVFWSYSQLHRISVGLGARIARQLALAPGSLVPVALEKRASSVALILALFWLRCAYVPCDPSQPQARLHRILDQLNSHLLLANGTIDSSVSRKVEVINVEAWVRELEGQGSLECVSLSSDDGVPFLFTSGSTGTPKGVKVSHRSVAASIAAQQALYGTRQQQECGNAFGAPLWTHRCLQFSQFSFDWSVWDLTMLASGACLCLRDLTDMLPEMGDTLSCLRVTLLQTTPTVAKLFTPSEARHLDLLCLSGEPLVDDVRNVWAPHVRLINAYGITEITVVCCAQDRFTVDMPASLIGNALGTSRLLVLDDNNEPCALDCPGELLVCGDQIAEGYFRDPERTAAAFVRLRDGAKAYRSGDLVVFDSALNALRYLRRKDCQVNIKGLRIELGEVQVGLTRSASAQMPICAVDVEAMGNELVAFVVFEPSFSRSEEPNKIKKTGPATTQEIEIDTSSSRQALQELAVQARTELPRYMVPTVWIALAELPLVSSGKLDKRKLDQVYQRHLETWCTAQTQRKSTPDDDNHKNKEGPRSAKGPMMTSVLEAWSHVLGRDRKSISSNVEFGFLGGDSILAIRLSSHLRRLGIGLS</sequence>
<dbReference type="RefSeq" id="XP_013240448.1">
    <property type="nucleotide sequence ID" value="XM_013384994.1"/>
</dbReference>
<feature type="region of interest" description="Disordered" evidence="3">
    <location>
        <begin position="552"/>
        <end position="577"/>
    </location>
</feature>
<dbReference type="Gene3D" id="1.10.1200.10">
    <property type="entry name" value="ACP-like"/>
    <property type="match status" value="1"/>
</dbReference>
<dbReference type="PANTHER" id="PTHR45527">
    <property type="entry name" value="NONRIBOSOMAL PEPTIDE SYNTHETASE"/>
    <property type="match status" value="1"/>
</dbReference>
<dbReference type="InterPro" id="IPR009081">
    <property type="entry name" value="PP-bd_ACP"/>
</dbReference>
<dbReference type="InterPro" id="IPR000873">
    <property type="entry name" value="AMP-dep_synth/lig_dom"/>
</dbReference>
<dbReference type="InParanoid" id="A0A066VFX2"/>
<evidence type="ECO:0000313" key="5">
    <source>
        <dbReference type="EMBL" id="KDN37669.1"/>
    </source>
</evidence>
<dbReference type="Pfam" id="PF00550">
    <property type="entry name" value="PP-binding"/>
    <property type="match status" value="1"/>
</dbReference>
<dbReference type="GO" id="GO:0031177">
    <property type="term" value="F:phosphopantetheine binding"/>
    <property type="evidence" value="ECO:0007669"/>
    <property type="project" value="TreeGrafter"/>
</dbReference>
<dbReference type="EMBL" id="JMSN01000133">
    <property type="protein sequence ID" value="KDN37669.1"/>
    <property type="molecule type" value="Genomic_DNA"/>
</dbReference>
<name>A0A066VFX2_TILAU</name>
<comment type="caution">
    <text evidence="5">The sequence shown here is derived from an EMBL/GenBank/DDBJ whole genome shotgun (WGS) entry which is preliminary data.</text>
</comment>
<reference evidence="5 6" key="1">
    <citation type="submission" date="2014-05" db="EMBL/GenBank/DDBJ databases">
        <title>Draft genome sequence of a rare smut relative, Tilletiaria anomala UBC 951.</title>
        <authorList>
            <consortium name="DOE Joint Genome Institute"/>
            <person name="Toome M."/>
            <person name="Kuo A."/>
            <person name="Henrissat B."/>
            <person name="Lipzen A."/>
            <person name="Tritt A."/>
            <person name="Yoshinaga Y."/>
            <person name="Zane M."/>
            <person name="Barry K."/>
            <person name="Grigoriev I.V."/>
            <person name="Spatafora J.W."/>
            <person name="Aimea M.C."/>
        </authorList>
    </citation>
    <scope>NUCLEOTIDE SEQUENCE [LARGE SCALE GENOMIC DNA]</scope>
    <source>
        <strain evidence="5 6">UBC 951</strain>
    </source>
</reference>
<protein>
    <submittedName>
        <fullName evidence="5">Acetyl-CoA synthetase-like protein</fullName>
    </submittedName>
</protein>
<feature type="compositionally biased region" description="Basic and acidic residues" evidence="3">
    <location>
        <begin position="557"/>
        <end position="571"/>
    </location>
</feature>
<dbReference type="HOGENOM" id="CLU_436548_0_0_1"/>
<dbReference type="OMA" id="VMDLYPC"/>
<keyword evidence="6" id="KW-1185">Reference proteome</keyword>
<dbReference type="PANTHER" id="PTHR45527:SF1">
    <property type="entry name" value="FATTY ACID SYNTHASE"/>
    <property type="match status" value="1"/>
</dbReference>
<dbReference type="SUPFAM" id="SSF56801">
    <property type="entry name" value="Acetyl-CoA synthetase-like"/>
    <property type="match status" value="1"/>
</dbReference>
<keyword evidence="2" id="KW-0511">Multifunctional enzyme</keyword>
<dbReference type="AlphaFoldDB" id="A0A066VFX2"/>
<dbReference type="InterPro" id="IPR042099">
    <property type="entry name" value="ANL_N_sf"/>
</dbReference>
<dbReference type="GO" id="GO:0044550">
    <property type="term" value="P:secondary metabolite biosynthetic process"/>
    <property type="evidence" value="ECO:0007669"/>
    <property type="project" value="TreeGrafter"/>
</dbReference>
<feature type="non-terminal residue" evidence="5">
    <location>
        <position position="627"/>
    </location>
</feature>
<dbReference type="GO" id="GO:0016874">
    <property type="term" value="F:ligase activity"/>
    <property type="evidence" value="ECO:0007669"/>
    <property type="project" value="UniProtKB-KW"/>
</dbReference>
<dbReference type="GO" id="GO:0005737">
    <property type="term" value="C:cytoplasm"/>
    <property type="evidence" value="ECO:0007669"/>
    <property type="project" value="TreeGrafter"/>
</dbReference>
<dbReference type="OrthoDB" id="416786at2759"/>
<feature type="domain" description="Carrier" evidence="4">
    <location>
        <begin position="572"/>
        <end position="627"/>
    </location>
</feature>
<dbReference type="GeneID" id="25262688"/>
<dbReference type="Gene3D" id="3.30.300.30">
    <property type="match status" value="1"/>
</dbReference>
<gene>
    <name evidence="5" type="ORF">K437DRAFT_229064</name>
</gene>
<dbReference type="SUPFAM" id="SSF47336">
    <property type="entry name" value="ACP-like"/>
    <property type="match status" value="1"/>
</dbReference>
<evidence type="ECO:0000259" key="4">
    <source>
        <dbReference type="PROSITE" id="PS50075"/>
    </source>
</evidence>
<evidence type="ECO:0000256" key="2">
    <source>
        <dbReference type="ARBA" id="ARBA00023268"/>
    </source>
</evidence>
<evidence type="ECO:0000256" key="1">
    <source>
        <dbReference type="ARBA" id="ARBA00022598"/>
    </source>
</evidence>
<dbReference type="InterPro" id="IPR045851">
    <property type="entry name" value="AMP-bd_C_sf"/>
</dbReference>
<dbReference type="GO" id="GO:0043041">
    <property type="term" value="P:amino acid activation for nonribosomal peptide biosynthetic process"/>
    <property type="evidence" value="ECO:0007669"/>
    <property type="project" value="TreeGrafter"/>
</dbReference>
<evidence type="ECO:0000256" key="3">
    <source>
        <dbReference type="SAM" id="MobiDB-lite"/>
    </source>
</evidence>
<keyword evidence="1" id="KW-0436">Ligase</keyword>
<dbReference type="Proteomes" id="UP000027361">
    <property type="component" value="Unassembled WGS sequence"/>
</dbReference>
<dbReference type="InterPro" id="IPR020845">
    <property type="entry name" value="AMP-binding_CS"/>
</dbReference>
<proteinExistence type="predicted"/>
<dbReference type="PROSITE" id="PS50075">
    <property type="entry name" value="CARRIER"/>
    <property type="match status" value="1"/>
</dbReference>
<organism evidence="5 6">
    <name type="scientific">Tilletiaria anomala (strain ATCC 24038 / CBS 436.72 / UBC 951)</name>
    <dbReference type="NCBI Taxonomy" id="1037660"/>
    <lineage>
        <taxon>Eukaryota</taxon>
        <taxon>Fungi</taxon>
        <taxon>Dikarya</taxon>
        <taxon>Basidiomycota</taxon>
        <taxon>Ustilaginomycotina</taxon>
        <taxon>Exobasidiomycetes</taxon>
        <taxon>Georgefischeriales</taxon>
        <taxon>Tilletiariaceae</taxon>
        <taxon>Tilletiaria</taxon>
    </lineage>
</organism>
<accession>A0A066VFX2</accession>